<dbReference type="KEGG" id="hir:HETIRDRAFT_441277"/>
<reference evidence="1 2" key="1">
    <citation type="journal article" date="2012" name="New Phytol.">
        <title>Insight into trade-off between wood decay and parasitism from the genome of a fungal forest pathogen.</title>
        <authorList>
            <person name="Olson A."/>
            <person name="Aerts A."/>
            <person name="Asiegbu F."/>
            <person name="Belbahri L."/>
            <person name="Bouzid O."/>
            <person name="Broberg A."/>
            <person name="Canback B."/>
            <person name="Coutinho P.M."/>
            <person name="Cullen D."/>
            <person name="Dalman K."/>
            <person name="Deflorio G."/>
            <person name="van Diepen L.T."/>
            <person name="Dunand C."/>
            <person name="Duplessis S."/>
            <person name="Durling M."/>
            <person name="Gonthier P."/>
            <person name="Grimwood J."/>
            <person name="Fossdal C.G."/>
            <person name="Hansson D."/>
            <person name="Henrissat B."/>
            <person name="Hietala A."/>
            <person name="Himmelstrand K."/>
            <person name="Hoffmeister D."/>
            <person name="Hogberg N."/>
            <person name="James T.Y."/>
            <person name="Karlsson M."/>
            <person name="Kohler A."/>
            <person name="Kues U."/>
            <person name="Lee Y.H."/>
            <person name="Lin Y.C."/>
            <person name="Lind M."/>
            <person name="Lindquist E."/>
            <person name="Lombard V."/>
            <person name="Lucas S."/>
            <person name="Lunden K."/>
            <person name="Morin E."/>
            <person name="Murat C."/>
            <person name="Park J."/>
            <person name="Raffaello T."/>
            <person name="Rouze P."/>
            <person name="Salamov A."/>
            <person name="Schmutz J."/>
            <person name="Solheim H."/>
            <person name="Stahlberg J."/>
            <person name="Velez H."/>
            <person name="de Vries R.P."/>
            <person name="Wiebenga A."/>
            <person name="Woodward S."/>
            <person name="Yakovlev I."/>
            <person name="Garbelotto M."/>
            <person name="Martin F."/>
            <person name="Grigoriev I.V."/>
            <person name="Stenlid J."/>
        </authorList>
    </citation>
    <scope>NUCLEOTIDE SEQUENCE [LARGE SCALE GENOMIC DNA]</scope>
    <source>
        <strain evidence="1 2">TC 32-1</strain>
    </source>
</reference>
<accession>W4K2C1</accession>
<dbReference type="HOGENOM" id="CLU_1079898_0_0_1"/>
<keyword evidence="2" id="KW-1185">Reference proteome</keyword>
<proteinExistence type="predicted"/>
<gene>
    <name evidence="1" type="ORF">HETIRDRAFT_441277</name>
</gene>
<dbReference type="RefSeq" id="XP_009549487.1">
    <property type="nucleotide sequence ID" value="XM_009551192.1"/>
</dbReference>
<dbReference type="eggNOG" id="ENOG502SZWQ">
    <property type="taxonomic scope" value="Eukaryota"/>
</dbReference>
<dbReference type="EMBL" id="KI925461">
    <property type="protein sequence ID" value="ETW79236.1"/>
    <property type="molecule type" value="Genomic_DNA"/>
</dbReference>
<protein>
    <submittedName>
        <fullName evidence="1">Uncharacterized protein</fullName>
    </submittedName>
</protein>
<name>W4K2C1_HETIT</name>
<sequence>MVSSNGHHLFPDEYYSAPFNVWTTSIQSTSEGSRCYLDRVEHWKCKTDMEHEYLLVYIHDQSGYTGVMAMDRNASEDEQFSSLTLSPSLDGSLAANGHSNSKSTTPAFDRVEISHDGSIDCIVERRGMSVLLTTLIFPKVTPTIHQLSVLLQIVHEECPHYAPLQHQCYWFARSIFVTLAELFDGTENPDSENIALMSTFRGTHVSLFEASSAAIQNMLLLPVFEFPILLIPASLMALYTTVKLCHGHVVSSENTRRE</sequence>
<dbReference type="AlphaFoldDB" id="W4K2C1"/>
<dbReference type="InParanoid" id="W4K2C1"/>
<evidence type="ECO:0000313" key="2">
    <source>
        <dbReference type="Proteomes" id="UP000030671"/>
    </source>
</evidence>
<organism evidence="1 2">
    <name type="scientific">Heterobasidion irregulare (strain TC 32-1)</name>
    <dbReference type="NCBI Taxonomy" id="747525"/>
    <lineage>
        <taxon>Eukaryota</taxon>
        <taxon>Fungi</taxon>
        <taxon>Dikarya</taxon>
        <taxon>Basidiomycota</taxon>
        <taxon>Agaricomycotina</taxon>
        <taxon>Agaricomycetes</taxon>
        <taxon>Russulales</taxon>
        <taxon>Bondarzewiaceae</taxon>
        <taxon>Heterobasidion</taxon>
        <taxon>Heterobasidion annosum species complex</taxon>
    </lineage>
</organism>
<feature type="non-terminal residue" evidence="1">
    <location>
        <position position="258"/>
    </location>
</feature>
<dbReference type="GeneID" id="20675343"/>
<dbReference type="OrthoDB" id="3243781at2759"/>
<evidence type="ECO:0000313" key="1">
    <source>
        <dbReference type="EMBL" id="ETW79236.1"/>
    </source>
</evidence>
<dbReference type="Proteomes" id="UP000030671">
    <property type="component" value="Unassembled WGS sequence"/>
</dbReference>